<protein>
    <recommendedName>
        <fullName evidence="9">Pentatricopeptide repeat-containing protein At1g02370, mitochondrial-like</fullName>
    </recommendedName>
</protein>
<dbReference type="Pfam" id="PF13041">
    <property type="entry name" value="PPR_2"/>
    <property type="match status" value="1"/>
</dbReference>
<keyword evidence="3" id="KW-0677">Repeat</keyword>
<dbReference type="NCBIfam" id="TIGR00756">
    <property type="entry name" value="PPR"/>
    <property type="match status" value="2"/>
</dbReference>
<keyword evidence="5" id="KW-0496">Mitochondrion</keyword>
<organism evidence="7 8">
    <name type="scientific">Nelumbo nucifera</name>
    <name type="common">Sacred lotus</name>
    <dbReference type="NCBI Taxonomy" id="4432"/>
    <lineage>
        <taxon>Eukaryota</taxon>
        <taxon>Viridiplantae</taxon>
        <taxon>Streptophyta</taxon>
        <taxon>Embryophyta</taxon>
        <taxon>Tracheophyta</taxon>
        <taxon>Spermatophyta</taxon>
        <taxon>Magnoliopsida</taxon>
        <taxon>Proteales</taxon>
        <taxon>Nelumbonaceae</taxon>
        <taxon>Nelumbo</taxon>
    </lineage>
</organism>
<dbReference type="PANTHER" id="PTHR45717:SF8">
    <property type="entry name" value="OS01G0301000 PROTEIN"/>
    <property type="match status" value="1"/>
</dbReference>
<evidence type="ECO:0000256" key="2">
    <source>
        <dbReference type="ARBA" id="ARBA00007626"/>
    </source>
</evidence>
<dbReference type="Pfam" id="PF01535">
    <property type="entry name" value="PPR"/>
    <property type="match status" value="1"/>
</dbReference>
<evidence type="ECO:0000256" key="3">
    <source>
        <dbReference type="ARBA" id="ARBA00022737"/>
    </source>
</evidence>
<evidence type="ECO:0000256" key="4">
    <source>
        <dbReference type="ARBA" id="ARBA00022946"/>
    </source>
</evidence>
<dbReference type="EMBL" id="DUZY01000004">
    <property type="protein sequence ID" value="DAD35993.1"/>
    <property type="molecule type" value="Genomic_DNA"/>
</dbReference>
<dbReference type="SUPFAM" id="SSF48452">
    <property type="entry name" value="TPR-like"/>
    <property type="match status" value="1"/>
</dbReference>
<proteinExistence type="inferred from homology"/>
<dbReference type="AlphaFoldDB" id="A0A822YV69"/>
<evidence type="ECO:0000313" key="8">
    <source>
        <dbReference type="Proteomes" id="UP000607653"/>
    </source>
</evidence>
<evidence type="ECO:0000313" key="7">
    <source>
        <dbReference type="EMBL" id="DAD35993.1"/>
    </source>
</evidence>
<name>A0A822YV69_NELNU</name>
<feature type="repeat" description="PPR" evidence="6">
    <location>
        <begin position="145"/>
        <end position="179"/>
    </location>
</feature>
<dbReference type="InterPro" id="IPR011990">
    <property type="entry name" value="TPR-like_helical_dom_sf"/>
</dbReference>
<evidence type="ECO:0008006" key="9">
    <source>
        <dbReference type="Google" id="ProtNLM"/>
    </source>
</evidence>
<keyword evidence="8" id="KW-1185">Reference proteome</keyword>
<dbReference type="PROSITE" id="PS51375">
    <property type="entry name" value="PPR"/>
    <property type="match status" value="1"/>
</dbReference>
<dbReference type="Proteomes" id="UP000607653">
    <property type="component" value="Unassembled WGS sequence"/>
</dbReference>
<dbReference type="FunFam" id="1.25.40.10:FF:000385">
    <property type="entry name" value="Pentatricopeptide repeat-containing protein mitochondrial"/>
    <property type="match status" value="1"/>
</dbReference>
<dbReference type="InterPro" id="IPR002885">
    <property type="entry name" value="PPR_rpt"/>
</dbReference>
<keyword evidence="4" id="KW-0809">Transit peptide</keyword>
<dbReference type="Gene3D" id="1.25.40.10">
    <property type="entry name" value="Tetratricopeptide repeat domain"/>
    <property type="match status" value="2"/>
</dbReference>
<evidence type="ECO:0000256" key="1">
    <source>
        <dbReference type="ARBA" id="ARBA00004173"/>
    </source>
</evidence>
<dbReference type="GO" id="GO:0003729">
    <property type="term" value="F:mRNA binding"/>
    <property type="evidence" value="ECO:0007669"/>
    <property type="project" value="UniProtKB-ARBA"/>
</dbReference>
<comment type="similarity">
    <text evidence="2">Belongs to the PPR family. P subfamily.</text>
</comment>
<dbReference type="PANTHER" id="PTHR45717">
    <property type="entry name" value="OS12G0527900 PROTEIN"/>
    <property type="match status" value="1"/>
</dbReference>
<comment type="subcellular location">
    <subcellularLocation>
        <location evidence="1">Mitochondrion</location>
    </subcellularLocation>
</comment>
<sequence>MKNATRLIWAGAAAARKLCTAVATEVKPQKEKADSLYRRLSALGATGGSVSQAVNKYVREGKSVKKRQIESCIKELRKYKRFQHALDIFFTYLLVSLTQLMEWMEKRDTVLSYSDYAVRLDLLSKTRGIDSAEEYFNSLSEPAKNRLTYGALLNCYCKEKMKDKALALFEKMSELGFSSTLAYNNLMTLYMRLGKPAEVPLLLQAMKEKNISPDNFTYDVLIASYASTKDFAEMERVLAEVEREIGDNVNWNTYSNVAVAYVEAGLFEKAELALKQLEKQMKPRDRMAYHFLISLYAGMSNLSEVNRVWASLKLALPKTTNLSYLVMLQALARLDDFDGIKTCFKEWEASCSSYDMRLANVYISTCLRRDMLEEAESVCNGAIQRGSAPNFRTSEMFMDFFLKARNGDLALKHMEAAVSKVKNNEWQPTQERVETFLKYFEEERNVEGAEKFCKMLKEVNCLNSEVYHLLLRTYVAAGRRDPALPKRMEDDKIEMTDEIKNLLEVICQE</sequence>
<comment type="caution">
    <text evidence="7">The sequence shown here is derived from an EMBL/GenBank/DDBJ whole genome shotgun (WGS) entry which is preliminary data.</text>
</comment>
<reference evidence="7 8" key="1">
    <citation type="journal article" date="2020" name="Mol. Biol. Evol.">
        <title>Distinct Expression and Methylation Patterns for Genes with Different Fates following a Single Whole-Genome Duplication in Flowering Plants.</title>
        <authorList>
            <person name="Shi T."/>
            <person name="Rahmani R.S."/>
            <person name="Gugger P.F."/>
            <person name="Wang M."/>
            <person name="Li H."/>
            <person name="Zhang Y."/>
            <person name="Li Z."/>
            <person name="Wang Q."/>
            <person name="Van de Peer Y."/>
            <person name="Marchal K."/>
            <person name="Chen J."/>
        </authorList>
    </citation>
    <scope>NUCLEOTIDE SEQUENCE [LARGE SCALE GENOMIC DNA]</scope>
    <source>
        <tissue evidence="7">Leaf</tissue>
    </source>
</reference>
<accession>A0A822YV69</accession>
<gene>
    <name evidence="7" type="ORF">HUJ06_006633</name>
</gene>
<evidence type="ECO:0000256" key="6">
    <source>
        <dbReference type="PROSITE-ProRule" id="PRU00708"/>
    </source>
</evidence>
<dbReference type="FunFam" id="1.25.40.10:FF:000618">
    <property type="entry name" value="Pentatricopeptide repeat-containing protein mitochondrial"/>
    <property type="match status" value="1"/>
</dbReference>
<evidence type="ECO:0000256" key="5">
    <source>
        <dbReference type="ARBA" id="ARBA00023128"/>
    </source>
</evidence>
<dbReference type="GO" id="GO:0005739">
    <property type="term" value="C:mitochondrion"/>
    <property type="evidence" value="ECO:0007669"/>
    <property type="project" value="UniProtKB-SubCell"/>
</dbReference>